<name>G1FTA9_PHYSO</name>
<feature type="non-terminal residue" evidence="6">
    <location>
        <position position="1"/>
    </location>
</feature>
<comment type="function">
    <text evidence="5">Effector that suppresses plant defense responses during pathogen infection.</text>
</comment>
<keyword evidence="4 5" id="KW-0732">Signal</keyword>
<evidence type="ECO:0000256" key="3">
    <source>
        <dbReference type="ARBA" id="ARBA00022525"/>
    </source>
</evidence>
<keyword evidence="3 5" id="KW-0964">Secreted</keyword>
<organism evidence="6">
    <name type="scientific">Phytophthora sojae</name>
    <name type="common">Soybean stem and root rot agent</name>
    <name type="synonym">Phytophthora megasperma f. sp. glycines</name>
    <dbReference type="NCBI Taxonomy" id="67593"/>
    <lineage>
        <taxon>Eukaryota</taxon>
        <taxon>Sar</taxon>
        <taxon>Stramenopiles</taxon>
        <taxon>Oomycota</taxon>
        <taxon>Peronosporomycetes</taxon>
        <taxon>Peronosporales</taxon>
        <taxon>Peronosporaceae</taxon>
        <taxon>Phytophthora</taxon>
    </lineage>
</organism>
<comment type="subcellular location">
    <subcellularLocation>
        <location evidence="1 5">Secreted</location>
    </subcellularLocation>
</comment>
<proteinExistence type="inferred from homology"/>
<dbReference type="EMBL" id="JN254534">
    <property type="protein sequence ID" value="AEK81347.1"/>
    <property type="molecule type" value="Genomic_DNA"/>
</dbReference>
<feature type="chain" id="PRO_5044975867" description="RxLR effector protein" evidence="5">
    <location>
        <begin position="18"/>
        <end position="163"/>
    </location>
</feature>
<evidence type="ECO:0000313" key="6">
    <source>
        <dbReference type="EMBL" id="AEK81347.1"/>
    </source>
</evidence>
<comment type="similarity">
    <text evidence="2 5">Belongs to the RxLR effector family.</text>
</comment>
<evidence type="ECO:0000256" key="4">
    <source>
        <dbReference type="ARBA" id="ARBA00022729"/>
    </source>
</evidence>
<dbReference type="InterPro" id="IPR031825">
    <property type="entry name" value="RXLR"/>
</dbReference>
<comment type="domain">
    <text evidence="5">The RxLR-dEER motif acts to carry the protein into the host cell cytoplasm through binding to cell surface phosphatidylinositol-3-phosphate.</text>
</comment>
<feature type="signal peptide" evidence="5">
    <location>
        <begin position="1"/>
        <end position="17"/>
    </location>
</feature>
<dbReference type="VEuPathDB" id="FungiDB:PHYSODRAFT_286514"/>
<dbReference type="AlphaFoldDB" id="G1FTA9"/>
<reference evidence="6" key="1">
    <citation type="journal article" date="2011" name="Plant Cell">
        <title>Transcriptional programming and functional interactions within the Phytophthora sojae RXLR effector repertoire.</title>
        <authorList>
            <person name="Wang Q."/>
            <person name="Han C."/>
            <person name="Ferreira A.O."/>
            <person name="Yu X."/>
            <person name="Ye W."/>
            <person name="Tripathy S."/>
            <person name="Kale S.D."/>
            <person name="Gu B."/>
            <person name="Sheng Y."/>
            <person name="Sui Y."/>
            <person name="Wang X."/>
            <person name="Zhang Z."/>
            <person name="Cheng B."/>
            <person name="Dong S."/>
            <person name="Shan W."/>
            <person name="Zheng X."/>
            <person name="Dou D."/>
            <person name="Tyler B.M."/>
            <person name="Wang Y."/>
        </authorList>
    </citation>
    <scope>NUCLEOTIDE SEQUENCE</scope>
    <source>
        <strain evidence="6">P7064</strain>
    </source>
</reference>
<evidence type="ECO:0000256" key="5">
    <source>
        <dbReference type="RuleBase" id="RU367124"/>
    </source>
</evidence>
<evidence type="ECO:0000256" key="1">
    <source>
        <dbReference type="ARBA" id="ARBA00004613"/>
    </source>
</evidence>
<dbReference type="Pfam" id="PF16810">
    <property type="entry name" value="RXLR"/>
    <property type="match status" value="1"/>
</dbReference>
<sequence>ILVVVFALSCLADALSATEALEAKTGSSATSYSTKAGRDLNGVRSLRVHTQVDEDDDEERAWVDLSAAKSKVRKFLSRMNLKDTAGEVEAKKALGLYGLSGKALKSHENYIYWRSETELAKFNKWASPHSTRGRSLAWAKFGKIKLYTTFRKKRNKSPALKQR</sequence>
<evidence type="ECO:0000256" key="2">
    <source>
        <dbReference type="ARBA" id="ARBA00010400"/>
    </source>
</evidence>
<accession>G1FTA9</accession>
<protein>
    <recommendedName>
        <fullName evidence="5">RxLR effector protein</fullName>
    </recommendedName>
</protein>
<gene>
    <name evidence="6" type="primary">Avh</name>
</gene>